<keyword evidence="4" id="KW-0479">Metal-binding</keyword>
<name>A0A9X3ESV0_9BACT</name>
<keyword evidence="5" id="KW-0460">Magnesium</keyword>
<evidence type="ECO:0000256" key="6">
    <source>
        <dbReference type="ARBA" id="ARBA00023229"/>
    </source>
</evidence>
<dbReference type="PROSITE" id="PS00444">
    <property type="entry name" value="POLYPRENYL_SYNTHASE_2"/>
    <property type="match status" value="1"/>
</dbReference>
<dbReference type="InterPro" id="IPR008949">
    <property type="entry name" value="Isoprenoid_synthase_dom_sf"/>
</dbReference>
<comment type="similarity">
    <text evidence="2 7">Belongs to the FPP/GGPP synthase family.</text>
</comment>
<dbReference type="Proteomes" id="UP001150924">
    <property type="component" value="Unassembled WGS sequence"/>
</dbReference>
<dbReference type="Gene3D" id="1.10.600.10">
    <property type="entry name" value="Farnesyl Diphosphate Synthase"/>
    <property type="match status" value="1"/>
</dbReference>
<dbReference type="Pfam" id="PF00348">
    <property type="entry name" value="polyprenyl_synt"/>
    <property type="match status" value="1"/>
</dbReference>
<comment type="caution">
    <text evidence="8">The sequence shown here is derived from an EMBL/GenBank/DDBJ whole genome shotgun (WGS) entry which is preliminary data.</text>
</comment>
<dbReference type="GO" id="GO:0008299">
    <property type="term" value="P:isoprenoid biosynthetic process"/>
    <property type="evidence" value="ECO:0007669"/>
    <property type="project" value="UniProtKB-KW"/>
</dbReference>
<dbReference type="GO" id="GO:0004659">
    <property type="term" value="F:prenyltransferase activity"/>
    <property type="evidence" value="ECO:0007669"/>
    <property type="project" value="InterPro"/>
</dbReference>
<dbReference type="PANTHER" id="PTHR43281">
    <property type="entry name" value="FARNESYL DIPHOSPHATE SYNTHASE"/>
    <property type="match status" value="1"/>
</dbReference>
<gene>
    <name evidence="8" type="ORF">OV079_29385</name>
</gene>
<dbReference type="EMBL" id="JAPNKE010000002">
    <property type="protein sequence ID" value="MCY1009608.1"/>
    <property type="molecule type" value="Genomic_DNA"/>
</dbReference>
<dbReference type="SUPFAM" id="SSF48576">
    <property type="entry name" value="Terpenoid synthases"/>
    <property type="match status" value="1"/>
</dbReference>
<keyword evidence="3 7" id="KW-0808">Transferase</keyword>
<keyword evidence="6" id="KW-0414">Isoprene biosynthesis</keyword>
<dbReference type="SFLD" id="SFLDS00005">
    <property type="entry name" value="Isoprenoid_Synthase_Type_I"/>
    <property type="match status" value="1"/>
</dbReference>
<organism evidence="8 9">
    <name type="scientific">Nannocystis pusilla</name>
    <dbReference type="NCBI Taxonomy" id="889268"/>
    <lineage>
        <taxon>Bacteria</taxon>
        <taxon>Pseudomonadati</taxon>
        <taxon>Myxococcota</taxon>
        <taxon>Polyangia</taxon>
        <taxon>Nannocystales</taxon>
        <taxon>Nannocystaceae</taxon>
        <taxon>Nannocystis</taxon>
    </lineage>
</organism>
<keyword evidence="9" id="KW-1185">Reference proteome</keyword>
<evidence type="ECO:0000256" key="3">
    <source>
        <dbReference type="ARBA" id="ARBA00022679"/>
    </source>
</evidence>
<proteinExistence type="inferred from homology"/>
<evidence type="ECO:0000256" key="5">
    <source>
        <dbReference type="ARBA" id="ARBA00022842"/>
    </source>
</evidence>
<dbReference type="AlphaFoldDB" id="A0A9X3ESV0"/>
<dbReference type="RefSeq" id="WP_267772272.1">
    <property type="nucleotide sequence ID" value="NZ_JAPNKE010000002.1"/>
</dbReference>
<comment type="cofactor">
    <cofactor evidence="1">
        <name>Mg(2+)</name>
        <dbReference type="ChEBI" id="CHEBI:18420"/>
    </cofactor>
</comment>
<dbReference type="InterPro" id="IPR000092">
    <property type="entry name" value="Polyprenyl_synt"/>
</dbReference>
<dbReference type="InterPro" id="IPR033749">
    <property type="entry name" value="Polyprenyl_synt_CS"/>
</dbReference>
<evidence type="ECO:0000313" key="9">
    <source>
        <dbReference type="Proteomes" id="UP001150924"/>
    </source>
</evidence>
<evidence type="ECO:0000313" key="8">
    <source>
        <dbReference type="EMBL" id="MCY1009608.1"/>
    </source>
</evidence>
<evidence type="ECO:0000256" key="1">
    <source>
        <dbReference type="ARBA" id="ARBA00001946"/>
    </source>
</evidence>
<dbReference type="CDD" id="cd00685">
    <property type="entry name" value="Trans_IPPS_HT"/>
    <property type="match status" value="1"/>
</dbReference>
<evidence type="ECO:0000256" key="2">
    <source>
        <dbReference type="ARBA" id="ARBA00006706"/>
    </source>
</evidence>
<evidence type="ECO:0000256" key="4">
    <source>
        <dbReference type="ARBA" id="ARBA00022723"/>
    </source>
</evidence>
<evidence type="ECO:0000256" key="7">
    <source>
        <dbReference type="RuleBase" id="RU004466"/>
    </source>
</evidence>
<dbReference type="GO" id="GO:0046872">
    <property type="term" value="F:metal ion binding"/>
    <property type="evidence" value="ECO:0007669"/>
    <property type="project" value="UniProtKB-KW"/>
</dbReference>
<accession>A0A9X3ESV0</accession>
<dbReference type="PANTHER" id="PTHR43281:SF1">
    <property type="entry name" value="FARNESYL DIPHOSPHATE SYNTHASE"/>
    <property type="match status" value="1"/>
</dbReference>
<protein>
    <submittedName>
        <fullName evidence="8">Polyprenyl synthetase family protein</fullName>
    </submittedName>
</protein>
<reference evidence="8" key="1">
    <citation type="submission" date="2022-11" db="EMBL/GenBank/DDBJ databases">
        <title>Minimal conservation of predation-associated metabolite biosynthetic gene clusters underscores biosynthetic potential of Myxococcota including descriptions for ten novel species: Archangium lansinium sp. nov., Myxococcus landrumus sp. nov., Nannocystis bai.</title>
        <authorList>
            <person name="Ahearne A."/>
            <person name="Stevens C."/>
            <person name="Phillips K."/>
        </authorList>
    </citation>
    <scope>NUCLEOTIDE SEQUENCE</scope>
    <source>
        <strain evidence="8">Na p29</strain>
    </source>
</reference>
<dbReference type="PROSITE" id="PS00723">
    <property type="entry name" value="POLYPRENYL_SYNTHASE_1"/>
    <property type="match status" value="1"/>
</dbReference>
<sequence>MDSRRRIDRALKSCLDQATAPPCPPRLGEAMRHAVFPGGARFRPEFCLVVAEACGGAHPALADAAAAAIELLHCASLVYDDLPCFDDAAVRRGHPTVHAAFGEELAILAGNALIVLAFDTLARAGGPHPHLLPGLLRVVARGVGGPSGIVAGQGWESEVGLDDLGRYHRAKTGALFEAAVIAGAMTGGGDPLQWTGLGYRLGEAYQIADDIRDAYGRPELLGKPVGQDRAHHRPSAVRELGLDGATGHLGELVDQAAGRIPACAGRSDLLAHLRRWSEQLLAAPPPLAASLSS</sequence>